<dbReference type="InterPro" id="IPR036685">
    <property type="entry name" value="YehU-like_sf"/>
</dbReference>
<organism evidence="2 3">
    <name type="scientific">Psychrosphaera saromensis</name>
    <dbReference type="NCBI Taxonomy" id="716813"/>
    <lineage>
        <taxon>Bacteria</taxon>
        <taxon>Pseudomonadati</taxon>
        <taxon>Pseudomonadota</taxon>
        <taxon>Gammaproteobacteria</taxon>
        <taxon>Alteromonadales</taxon>
        <taxon>Pseudoalteromonadaceae</taxon>
        <taxon>Psychrosphaera</taxon>
    </lineage>
</organism>
<dbReference type="InterPro" id="IPR010648">
    <property type="entry name" value="UPF0270"/>
</dbReference>
<dbReference type="Gene3D" id="1.10.10.610">
    <property type="entry name" value="YehU-like"/>
    <property type="match status" value="1"/>
</dbReference>
<proteinExistence type="inferred from homology"/>
<comment type="caution">
    <text evidence="2">The sequence shown here is derived from an EMBL/GenBank/DDBJ whole genome shotgun (WGS) entry which is preliminary data.</text>
</comment>
<reference evidence="2 3" key="1">
    <citation type="submission" date="2016-12" db="EMBL/GenBank/DDBJ databases">
        <title>Diversity of luminous bacteria.</title>
        <authorList>
            <person name="Yoshizawa S."/>
            <person name="Kogure K."/>
        </authorList>
    </citation>
    <scope>NUCLEOTIDE SEQUENCE [LARGE SCALE GENOMIC DNA]</scope>
    <source>
        <strain evidence="2 3">SA4-48</strain>
    </source>
</reference>
<evidence type="ECO:0000256" key="1">
    <source>
        <dbReference type="ARBA" id="ARBA00006450"/>
    </source>
</evidence>
<protein>
    <submittedName>
        <fullName evidence="2">Uncharacterized protein</fullName>
    </submittedName>
</protein>
<keyword evidence="3" id="KW-1185">Reference proteome</keyword>
<dbReference type="PIRSF" id="PIRSF006169">
    <property type="entry name" value="UCP006169"/>
    <property type="match status" value="1"/>
</dbReference>
<dbReference type="NCBIfam" id="NF003438">
    <property type="entry name" value="PRK04966.1"/>
    <property type="match status" value="1"/>
</dbReference>
<accession>A0A2S7USL5</accession>
<sequence>MIIPWQQISTDALSGIIEEFVMREGTDYGEAEISFEEKKLDVQRQLNNGDVVLVYSELHETVNLMAANDFKG</sequence>
<dbReference type="AlphaFoldDB" id="A0A2S7USL5"/>
<evidence type="ECO:0000313" key="3">
    <source>
        <dbReference type="Proteomes" id="UP000239007"/>
    </source>
</evidence>
<name>A0A2S7USL5_9GAMM</name>
<comment type="similarity">
    <text evidence="1">Belongs to the UPF0270 family.</text>
</comment>
<evidence type="ECO:0000313" key="2">
    <source>
        <dbReference type="EMBL" id="PQJ52933.1"/>
    </source>
</evidence>
<dbReference type="OrthoDB" id="6120729at2"/>
<dbReference type="Pfam" id="PF06794">
    <property type="entry name" value="UPF0270"/>
    <property type="match status" value="1"/>
</dbReference>
<dbReference type="RefSeq" id="WP_105051406.1">
    <property type="nucleotide sequence ID" value="NZ_BMYG01000008.1"/>
</dbReference>
<dbReference type="Proteomes" id="UP000239007">
    <property type="component" value="Unassembled WGS sequence"/>
</dbReference>
<dbReference type="EMBL" id="MSCH01000003">
    <property type="protein sequence ID" value="PQJ52933.1"/>
    <property type="molecule type" value="Genomic_DNA"/>
</dbReference>
<gene>
    <name evidence="2" type="ORF">BTO11_04200</name>
</gene>
<dbReference type="SUPFAM" id="SSF118001">
    <property type="entry name" value="YehU-like"/>
    <property type="match status" value="1"/>
</dbReference>